<evidence type="ECO:0000256" key="4">
    <source>
        <dbReference type="ARBA" id="ARBA00022692"/>
    </source>
</evidence>
<keyword evidence="5" id="KW-0571">Peptide transport</keyword>
<accession>A0ABD3KSK6</accession>
<evidence type="ECO:0000256" key="8">
    <source>
        <dbReference type="ARBA" id="ARBA00023136"/>
    </source>
</evidence>
<comment type="subcellular location">
    <subcellularLocation>
        <location evidence="1">Membrane</location>
        <topology evidence="1">Multi-pass membrane protein</topology>
    </subcellularLocation>
</comment>
<evidence type="ECO:0000256" key="7">
    <source>
        <dbReference type="ARBA" id="ARBA00022989"/>
    </source>
</evidence>
<keyword evidence="3" id="KW-0813">Transport</keyword>
<dbReference type="GO" id="GO:0016020">
    <property type="term" value="C:membrane"/>
    <property type="evidence" value="ECO:0007669"/>
    <property type="project" value="UniProtKB-SubCell"/>
</dbReference>
<dbReference type="Pfam" id="PF03169">
    <property type="entry name" value="OPT"/>
    <property type="match status" value="1"/>
</dbReference>
<evidence type="ECO:0000256" key="6">
    <source>
        <dbReference type="ARBA" id="ARBA00022927"/>
    </source>
</evidence>
<feature type="transmembrane region" description="Helical" evidence="9">
    <location>
        <begin position="550"/>
        <end position="572"/>
    </location>
</feature>
<gene>
    <name evidence="10" type="ORF">ACJRO7_017788</name>
</gene>
<feature type="transmembrane region" description="Helical" evidence="9">
    <location>
        <begin position="205"/>
        <end position="224"/>
    </location>
</feature>
<evidence type="ECO:0000256" key="1">
    <source>
        <dbReference type="ARBA" id="ARBA00004141"/>
    </source>
</evidence>
<dbReference type="PANTHER" id="PTHR22601">
    <property type="entry name" value="ISP4 LIKE PROTEIN"/>
    <property type="match status" value="1"/>
</dbReference>
<dbReference type="NCBIfam" id="TIGR00728">
    <property type="entry name" value="OPT_sfam"/>
    <property type="match status" value="1"/>
</dbReference>
<feature type="transmembrane region" description="Helical" evidence="9">
    <location>
        <begin position="339"/>
        <end position="362"/>
    </location>
</feature>
<keyword evidence="6" id="KW-0653">Protein transport</keyword>
<protein>
    <recommendedName>
        <fullName evidence="12">Oligopeptide transporter</fullName>
    </recommendedName>
</protein>
<keyword evidence="11" id="KW-1185">Reference proteome</keyword>
<keyword evidence="4 9" id="KW-0812">Transmembrane</keyword>
<evidence type="ECO:0000256" key="9">
    <source>
        <dbReference type="SAM" id="Phobius"/>
    </source>
</evidence>
<feature type="transmembrane region" description="Helical" evidence="9">
    <location>
        <begin position="438"/>
        <end position="458"/>
    </location>
</feature>
<keyword evidence="8 9" id="KW-0472">Membrane</keyword>
<evidence type="ECO:0000313" key="10">
    <source>
        <dbReference type="EMBL" id="KAL3742368.1"/>
    </source>
</evidence>
<evidence type="ECO:0000313" key="11">
    <source>
        <dbReference type="Proteomes" id="UP001634007"/>
    </source>
</evidence>
<evidence type="ECO:0000256" key="2">
    <source>
        <dbReference type="ARBA" id="ARBA00005484"/>
    </source>
</evidence>
<evidence type="ECO:0000256" key="5">
    <source>
        <dbReference type="ARBA" id="ARBA00022856"/>
    </source>
</evidence>
<keyword evidence="7 9" id="KW-1133">Transmembrane helix</keyword>
<sequence>MGKPDDNYGVSLSYQPKKLEPDGHNLENSDEVNDAPVKGVRLTVSIKDDPTLPCLIFRTWVPGIIACATLAFLNQFFGYCQNALSLMSVHAQIVVLPLGKFMAAVLPKKAVCIPGTKWPFSLNPGPFNLKEHVPITIFANASSYGVSAMNIVTIMLGYGWSGIFQKFLVDSPYMWWPANLVQVSLFRALHEEEVRPKRGLTRLQLFLVVLMSSFACYVVPNYLFPSITALSFVRWIWKDLVTAQQIGSGRHGLSIGSFALDWATVAAFIGSPLATPGFAVINISIGFFLTLYSSGFPLSHRTCFDASGGKYNVRLVLNETNFQFNEQGYDDYSKIHLSIFFAFAYGLSFVILAATVSHVALFHGRTMMAFYSLMLILIRLAMVACEGFGRQLQLPYWVVLLAIGIALFFTLPIGQPGLNVITELIIRYMYPGKPLANVTFKTYGYASMVQAITFLSDFKLGHYMKIPPKYMLIVQLVATVAASSVYFGTAWWLLTSPVGSPLMCPGDDVFYNASIIWGVSGPLRMFGRLGKKWIRLIEMPIIISGVGKMLLATSVNYICWITVGVFFNLHVYRRYESWWAKHNYIMSTGLDASVALMAILCYYTLQIRDINGMSWWSLDLDDHCPLASCPTASGIKVGDCPVFR</sequence>
<name>A0ABD3KSK6_EUCGL</name>
<dbReference type="InterPro" id="IPR004813">
    <property type="entry name" value="OPT"/>
</dbReference>
<feature type="transmembrane region" description="Helical" evidence="9">
    <location>
        <begin position="396"/>
        <end position="418"/>
    </location>
</feature>
<dbReference type="EMBL" id="JBJKBG010000004">
    <property type="protein sequence ID" value="KAL3742368.1"/>
    <property type="molecule type" value="Genomic_DNA"/>
</dbReference>
<dbReference type="GO" id="GO:0015031">
    <property type="term" value="P:protein transport"/>
    <property type="evidence" value="ECO:0007669"/>
    <property type="project" value="UniProtKB-KW"/>
</dbReference>
<dbReference type="InterPro" id="IPR004648">
    <property type="entry name" value="Oligpept_transpt"/>
</dbReference>
<evidence type="ECO:0008006" key="12">
    <source>
        <dbReference type="Google" id="ProtNLM"/>
    </source>
</evidence>
<reference evidence="10 11" key="1">
    <citation type="submission" date="2024-11" db="EMBL/GenBank/DDBJ databases">
        <title>Chromosome-level genome assembly of Eucalyptus globulus Labill. provides insights into its genome evolution.</title>
        <authorList>
            <person name="Li X."/>
        </authorList>
    </citation>
    <scope>NUCLEOTIDE SEQUENCE [LARGE SCALE GENOMIC DNA]</scope>
    <source>
        <strain evidence="10">CL2024</strain>
        <tissue evidence="10">Fresh tender leaves</tissue>
    </source>
</reference>
<evidence type="ECO:0000256" key="3">
    <source>
        <dbReference type="ARBA" id="ARBA00022448"/>
    </source>
</evidence>
<comment type="caution">
    <text evidence="10">The sequence shown here is derived from an EMBL/GenBank/DDBJ whole genome shotgun (WGS) entry which is preliminary data.</text>
</comment>
<feature type="transmembrane region" description="Helical" evidence="9">
    <location>
        <begin position="470"/>
        <end position="494"/>
    </location>
</feature>
<dbReference type="AlphaFoldDB" id="A0ABD3KSK6"/>
<dbReference type="GO" id="GO:0015833">
    <property type="term" value="P:peptide transport"/>
    <property type="evidence" value="ECO:0007669"/>
    <property type="project" value="UniProtKB-KW"/>
</dbReference>
<feature type="transmembrane region" description="Helical" evidence="9">
    <location>
        <begin position="584"/>
        <end position="605"/>
    </location>
</feature>
<feature type="transmembrane region" description="Helical" evidence="9">
    <location>
        <begin position="368"/>
        <end position="389"/>
    </location>
</feature>
<comment type="similarity">
    <text evidence="2">Belongs to the oligopeptide OPT transporter (TC 2.A.67.1) family.</text>
</comment>
<dbReference type="Proteomes" id="UP001634007">
    <property type="component" value="Unassembled WGS sequence"/>
</dbReference>
<proteinExistence type="inferred from homology"/>
<feature type="transmembrane region" description="Helical" evidence="9">
    <location>
        <begin position="262"/>
        <end position="292"/>
    </location>
</feature>
<organism evidence="10 11">
    <name type="scientific">Eucalyptus globulus</name>
    <name type="common">Tasmanian blue gum</name>
    <dbReference type="NCBI Taxonomy" id="34317"/>
    <lineage>
        <taxon>Eukaryota</taxon>
        <taxon>Viridiplantae</taxon>
        <taxon>Streptophyta</taxon>
        <taxon>Embryophyta</taxon>
        <taxon>Tracheophyta</taxon>
        <taxon>Spermatophyta</taxon>
        <taxon>Magnoliopsida</taxon>
        <taxon>eudicotyledons</taxon>
        <taxon>Gunneridae</taxon>
        <taxon>Pentapetalae</taxon>
        <taxon>rosids</taxon>
        <taxon>malvids</taxon>
        <taxon>Myrtales</taxon>
        <taxon>Myrtaceae</taxon>
        <taxon>Myrtoideae</taxon>
        <taxon>Eucalypteae</taxon>
        <taxon>Eucalyptus</taxon>
    </lineage>
</organism>